<dbReference type="PANTHER" id="PTHR36440:SF1">
    <property type="entry name" value="PUTATIVE (AFU_ORTHOLOGUE AFUA_8G07350)-RELATED"/>
    <property type="match status" value="1"/>
</dbReference>
<reference evidence="2" key="1">
    <citation type="submission" date="2020-02" db="EMBL/GenBank/DDBJ databases">
        <authorList>
            <person name="Meier V. D."/>
        </authorList>
    </citation>
    <scope>NUCLEOTIDE SEQUENCE</scope>
    <source>
        <strain evidence="2">AVDCRST_MAG03</strain>
    </source>
</reference>
<feature type="domain" description="Cupin type-2" evidence="1">
    <location>
        <begin position="46"/>
        <end position="113"/>
    </location>
</feature>
<dbReference type="AlphaFoldDB" id="A0A6J4NHH1"/>
<dbReference type="Pfam" id="PF07883">
    <property type="entry name" value="Cupin_2"/>
    <property type="match status" value="1"/>
</dbReference>
<evidence type="ECO:0000313" key="2">
    <source>
        <dbReference type="EMBL" id="CAA9388294.1"/>
    </source>
</evidence>
<protein>
    <recommendedName>
        <fullName evidence="1">Cupin type-2 domain-containing protein</fullName>
    </recommendedName>
</protein>
<dbReference type="SUPFAM" id="SSF51182">
    <property type="entry name" value="RmlC-like cupins"/>
    <property type="match status" value="1"/>
</dbReference>
<evidence type="ECO:0000259" key="1">
    <source>
        <dbReference type="Pfam" id="PF07883"/>
    </source>
</evidence>
<dbReference type="InterPro" id="IPR013096">
    <property type="entry name" value="Cupin_2"/>
</dbReference>
<accession>A0A6J4NHH1</accession>
<dbReference type="Gene3D" id="2.60.120.10">
    <property type="entry name" value="Jelly Rolls"/>
    <property type="match status" value="1"/>
</dbReference>
<dbReference type="EMBL" id="CADCUT010000024">
    <property type="protein sequence ID" value="CAA9388294.1"/>
    <property type="molecule type" value="Genomic_DNA"/>
</dbReference>
<sequence>MHEAEVGAFGDRGTAAERRHYNPVQKEHATFLKTSEETSGERTLIEVEVAPGGGTEPHYHKTYDEHFEVVEGALEVLVGEETRNLYPGEKAVAERNTLHRFRNPTDGPTTFLVELRPGHSGFEKALKAGFGLARDGRTLSDGTPKSPYHLALLLEWSEIRLPGAFTVAEPLFRLLARRARRKGIDKKLESEYCR</sequence>
<dbReference type="InterPro" id="IPR011051">
    <property type="entry name" value="RmlC_Cupin_sf"/>
</dbReference>
<organism evidence="2">
    <name type="scientific">uncultured Rubrobacteraceae bacterium</name>
    <dbReference type="NCBI Taxonomy" id="349277"/>
    <lineage>
        <taxon>Bacteria</taxon>
        <taxon>Bacillati</taxon>
        <taxon>Actinomycetota</taxon>
        <taxon>Rubrobacteria</taxon>
        <taxon>Rubrobacterales</taxon>
        <taxon>Rubrobacteraceae</taxon>
        <taxon>environmental samples</taxon>
    </lineage>
</organism>
<dbReference type="InterPro" id="IPR053146">
    <property type="entry name" value="QDO-like"/>
</dbReference>
<name>A0A6J4NHH1_9ACTN</name>
<dbReference type="PANTHER" id="PTHR36440">
    <property type="entry name" value="PUTATIVE (AFU_ORTHOLOGUE AFUA_8G07350)-RELATED"/>
    <property type="match status" value="1"/>
</dbReference>
<gene>
    <name evidence="2" type="ORF">AVDCRST_MAG03-416</name>
</gene>
<proteinExistence type="predicted"/>
<dbReference type="InterPro" id="IPR014710">
    <property type="entry name" value="RmlC-like_jellyroll"/>
</dbReference>